<dbReference type="STRING" id="30019.A0A0M4ENT8"/>
<dbReference type="InterPro" id="IPR004119">
    <property type="entry name" value="EcKL"/>
</dbReference>
<dbReference type="PANTHER" id="PTHR11012">
    <property type="entry name" value="PROTEIN KINASE-LIKE DOMAIN-CONTAINING"/>
    <property type="match status" value="1"/>
</dbReference>
<evidence type="ECO:0000313" key="2">
    <source>
        <dbReference type="EMBL" id="ALC38387.1"/>
    </source>
</evidence>
<dbReference type="Proteomes" id="UP000494163">
    <property type="component" value="Chromosome 2L"/>
</dbReference>
<proteinExistence type="predicted"/>
<dbReference type="PANTHER" id="PTHR11012:SF56">
    <property type="entry name" value="CHK KINASE-LIKE DOMAIN-CONTAINING PROTEIN-RELATED"/>
    <property type="match status" value="1"/>
</dbReference>
<sequence length="421" mass="48217">MCSIVYEQDVLEAPPAHLDVAFFTEVLETALRTARIKLLGIQLSMGSSSGENYCSKIYRVRMSYTENKDSQKNIKQLALIVKSIPRVDSIEFIEDLQVYLKEKVVYYEVLPRLELLMQCKRRFGPKLYECLKQPESTLVFEDLGQLGYIMASREQGLDEAHCHLVMERLAEFHAASMVLAKLDPHLIEAFGDGMLSPQGLARDDGLILRFFSGNGQQLHTLVSGWAGFERIAQKIKKHMDEHRKQLIRAQAPLDNEIKVLNHGDLWVNNILFKYNAAQQLQDAIFIDFQLSVWGSPGIDLNYFFYTSLSLDVLKHKRPALLKTYHNRLTETLFNLDMGVAVPTYEQVLKDVQRRESYGFFASYAIFPLVSQDKSQTGDNDLKNFSDAEFAKKKSEQQFASPRLAETLRYTLPHFERAGVLD</sequence>
<keyword evidence="3" id="KW-1185">Reference proteome</keyword>
<accession>A0A0M4ENT8</accession>
<dbReference type="InterPro" id="IPR015897">
    <property type="entry name" value="CHK_kinase-like"/>
</dbReference>
<feature type="domain" description="CHK kinase-like" evidence="1">
    <location>
        <begin position="138"/>
        <end position="334"/>
    </location>
</feature>
<reference evidence="2 3" key="1">
    <citation type="submission" date="2015-08" db="EMBL/GenBank/DDBJ databases">
        <title>Ancestral chromatin configuration constrains chromatin evolution on differentiating sex chromosomes in Drosophila.</title>
        <authorList>
            <person name="Zhou Q."/>
            <person name="Bachtrog D."/>
        </authorList>
    </citation>
    <scope>NUCLEOTIDE SEQUENCE [LARGE SCALE GENOMIC DNA]</scope>
    <source>
        <tissue evidence="2">Whole larvae</tissue>
    </source>
</reference>
<evidence type="ECO:0000313" key="3">
    <source>
        <dbReference type="Proteomes" id="UP000494163"/>
    </source>
</evidence>
<dbReference type="OMA" id="MKCKRRF"/>
<dbReference type="EMBL" id="CP012523">
    <property type="protein sequence ID" value="ALC38387.1"/>
    <property type="molecule type" value="Genomic_DNA"/>
</dbReference>
<evidence type="ECO:0000259" key="1">
    <source>
        <dbReference type="SMART" id="SM00587"/>
    </source>
</evidence>
<dbReference type="Gene3D" id="3.90.1200.10">
    <property type="match status" value="1"/>
</dbReference>
<dbReference type="SUPFAM" id="SSF56112">
    <property type="entry name" value="Protein kinase-like (PK-like)"/>
    <property type="match status" value="1"/>
</dbReference>
<gene>
    <name evidence="2" type="ORF">Dbus_chr2Lg472</name>
</gene>
<dbReference type="OrthoDB" id="8250698at2759"/>
<name>A0A0M4ENT8_DROBS</name>
<feature type="non-terminal residue" evidence="2">
    <location>
        <position position="421"/>
    </location>
</feature>
<dbReference type="SMART" id="SM00587">
    <property type="entry name" value="CHK"/>
    <property type="match status" value="1"/>
</dbReference>
<protein>
    <submittedName>
        <fullName evidence="2">CG9497</fullName>
    </submittedName>
</protein>
<organism evidence="2 3">
    <name type="scientific">Drosophila busckii</name>
    <name type="common">Fruit fly</name>
    <dbReference type="NCBI Taxonomy" id="30019"/>
    <lineage>
        <taxon>Eukaryota</taxon>
        <taxon>Metazoa</taxon>
        <taxon>Ecdysozoa</taxon>
        <taxon>Arthropoda</taxon>
        <taxon>Hexapoda</taxon>
        <taxon>Insecta</taxon>
        <taxon>Pterygota</taxon>
        <taxon>Neoptera</taxon>
        <taxon>Endopterygota</taxon>
        <taxon>Diptera</taxon>
        <taxon>Brachycera</taxon>
        <taxon>Muscomorpha</taxon>
        <taxon>Ephydroidea</taxon>
        <taxon>Drosophilidae</taxon>
        <taxon>Drosophila</taxon>
    </lineage>
</organism>
<dbReference type="Pfam" id="PF02958">
    <property type="entry name" value="EcKL"/>
    <property type="match status" value="1"/>
</dbReference>
<dbReference type="AlphaFoldDB" id="A0A0M4ENT8"/>
<dbReference type="InterPro" id="IPR011009">
    <property type="entry name" value="Kinase-like_dom_sf"/>
</dbReference>